<protein>
    <recommendedName>
        <fullName evidence="3">Minor capsid protein</fullName>
    </recommendedName>
</protein>
<organism evidence="1 2">
    <name type="scientific">Aminicella lysinilytica</name>
    <dbReference type="NCBI Taxonomy" id="433323"/>
    <lineage>
        <taxon>Bacteria</taxon>
        <taxon>Bacillati</taxon>
        <taxon>Bacillota</taxon>
        <taxon>Clostridia</taxon>
        <taxon>Peptostreptococcales</taxon>
        <taxon>Anaerovoracaceae</taxon>
        <taxon>Aminicella</taxon>
    </lineage>
</organism>
<dbReference type="EMBL" id="SNXO01000002">
    <property type="protein sequence ID" value="TDP59848.1"/>
    <property type="molecule type" value="Genomic_DNA"/>
</dbReference>
<reference evidence="1 2" key="1">
    <citation type="submission" date="2019-03" db="EMBL/GenBank/DDBJ databases">
        <title>Genomic Encyclopedia of Type Strains, Phase IV (KMG-IV): sequencing the most valuable type-strain genomes for metagenomic binning, comparative biology and taxonomic classification.</title>
        <authorList>
            <person name="Goeker M."/>
        </authorList>
    </citation>
    <scope>NUCLEOTIDE SEQUENCE [LARGE SCALE GENOMIC DNA]</scope>
    <source>
        <strain evidence="1 2">DSM 28287</strain>
    </source>
</reference>
<accession>A0A4R6QB27</accession>
<evidence type="ECO:0000313" key="2">
    <source>
        <dbReference type="Proteomes" id="UP000295500"/>
    </source>
</evidence>
<dbReference type="Proteomes" id="UP000295500">
    <property type="component" value="Unassembled WGS sequence"/>
</dbReference>
<dbReference type="AlphaFoldDB" id="A0A4R6QB27"/>
<sequence length="111" mass="12520">MIERIVKDYLAVQLDVPVYMETPDDKPPKYVVVEKGGSGGADHINTAVIMLKSHADTLADAATLNEEVKSAMDNIITLAEITRSDRNSDYNYTDTSTRKYRYQAVYDLTHY</sequence>
<proteinExistence type="predicted"/>
<evidence type="ECO:0000313" key="1">
    <source>
        <dbReference type="EMBL" id="TDP59848.1"/>
    </source>
</evidence>
<evidence type="ECO:0008006" key="3">
    <source>
        <dbReference type="Google" id="ProtNLM"/>
    </source>
</evidence>
<dbReference type="OrthoDB" id="1693241at2"/>
<keyword evidence="2" id="KW-1185">Reference proteome</keyword>
<name>A0A4R6QB27_9FIRM</name>
<comment type="caution">
    <text evidence="1">The sequence shown here is derived from an EMBL/GenBank/DDBJ whole genome shotgun (WGS) entry which is preliminary data.</text>
</comment>
<gene>
    <name evidence="1" type="ORF">EV211_10290</name>
</gene>
<dbReference type="RefSeq" id="WP_133527546.1">
    <property type="nucleotide sequence ID" value="NZ_SNXO01000002.1"/>
</dbReference>